<accession>A0A9P7JEB1</accession>
<feature type="region of interest" description="Disordered" evidence="1">
    <location>
        <begin position="404"/>
        <end position="493"/>
    </location>
</feature>
<feature type="compositionally biased region" description="Basic and acidic residues" evidence="1">
    <location>
        <begin position="305"/>
        <end position="318"/>
    </location>
</feature>
<reference evidence="2" key="1">
    <citation type="journal article" date="2020" name="New Phytol.">
        <title>Comparative genomics reveals dynamic genome evolution in host specialist ectomycorrhizal fungi.</title>
        <authorList>
            <person name="Lofgren L.A."/>
            <person name="Nguyen N.H."/>
            <person name="Vilgalys R."/>
            <person name="Ruytinx J."/>
            <person name="Liao H.L."/>
            <person name="Branco S."/>
            <person name="Kuo A."/>
            <person name="LaButti K."/>
            <person name="Lipzen A."/>
            <person name="Andreopoulos W."/>
            <person name="Pangilinan J."/>
            <person name="Riley R."/>
            <person name="Hundley H."/>
            <person name="Na H."/>
            <person name="Barry K."/>
            <person name="Grigoriev I.V."/>
            <person name="Stajich J.E."/>
            <person name="Kennedy P.G."/>
        </authorList>
    </citation>
    <scope>NUCLEOTIDE SEQUENCE</scope>
    <source>
        <strain evidence="2">MN1</strain>
    </source>
</reference>
<feature type="compositionally biased region" description="Low complexity" evidence="1">
    <location>
        <begin position="633"/>
        <end position="652"/>
    </location>
</feature>
<evidence type="ECO:0000313" key="3">
    <source>
        <dbReference type="Proteomes" id="UP000807769"/>
    </source>
</evidence>
<feature type="region of interest" description="Disordered" evidence="1">
    <location>
        <begin position="213"/>
        <end position="338"/>
    </location>
</feature>
<feature type="compositionally biased region" description="Polar residues" evidence="1">
    <location>
        <begin position="35"/>
        <end position="51"/>
    </location>
</feature>
<feature type="compositionally biased region" description="Polar residues" evidence="1">
    <location>
        <begin position="139"/>
        <end position="149"/>
    </location>
</feature>
<feature type="compositionally biased region" description="Low complexity" evidence="1">
    <location>
        <begin position="561"/>
        <end position="584"/>
    </location>
</feature>
<evidence type="ECO:0000313" key="2">
    <source>
        <dbReference type="EMBL" id="KAG1817270.1"/>
    </source>
</evidence>
<evidence type="ECO:0000256" key="1">
    <source>
        <dbReference type="SAM" id="MobiDB-lite"/>
    </source>
</evidence>
<feature type="compositionally biased region" description="Low complexity" evidence="1">
    <location>
        <begin position="761"/>
        <end position="783"/>
    </location>
</feature>
<feature type="region of interest" description="Disordered" evidence="1">
    <location>
        <begin position="1"/>
        <end position="119"/>
    </location>
</feature>
<feature type="compositionally biased region" description="Polar residues" evidence="1">
    <location>
        <begin position="258"/>
        <end position="291"/>
    </location>
</feature>
<organism evidence="2 3">
    <name type="scientific">Suillus subaureus</name>
    <dbReference type="NCBI Taxonomy" id="48587"/>
    <lineage>
        <taxon>Eukaryota</taxon>
        <taxon>Fungi</taxon>
        <taxon>Dikarya</taxon>
        <taxon>Basidiomycota</taxon>
        <taxon>Agaricomycotina</taxon>
        <taxon>Agaricomycetes</taxon>
        <taxon>Agaricomycetidae</taxon>
        <taxon>Boletales</taxon>
        <taxon>Suillineae</taxon>
        <taxon>Suillaceae</taxon>
        <taxon>Suillus</taxon>
    </lineage>
</organism>
<sequence>MFPNNQTPRKRAVSYSADQVGHHHNPHVHERLPSSIASSSKSREQSTSPRSASRHRYAPHNIVPDHNNPSFPSPHNPSAQSSPLTSPSSAHGGSSRFADSQSSFTSESASASADPRRSRSLFEHNRVPATSLHPYLGTPPSSALSGRSRSITESDLLPMHAVTCKRASKYLPSSARARTAPSSPSPATLETPESPVAMGIKFFLSKPALPSPTRLSLHSDAGASSHSRLTIPRKSRSHPPELDVSAIPFSPGYVHPNLATSANTSPSSSVPLISQDNISSSANSMPTQGKGQRQRNVLRRKPSAKAKERMQRDMEIKQKATTASPSPSAHGSVSKDLHPSTVVQLYDELPVQPTEGYSEDDPHSPSPVPYYTVYGTQSEHRITAGGPDDNSNWSFHAHVLAEQRAQTLPSEPSRSLSRKGSLSRRVSNKWKKATGEGVKADESPLPDPSNDRSSLQERRSSRRLKDRGQFTDAGEFGNDHIRSATDPQSKSEGSKIWKLMKRISTGALRERFYADTAAPPVPAIPQELLNTPSPRSKTVNKDAQATSQKSYSASVPRNIASSGPRPSIATSSSSPNSSEMASASFFHMSHSRGSSVSSYGEETVPGFPSMGDRHIVPPREIHKILGDHTKDQGSMSHSGRRSYSSGRSYSGRATPTAEGKADDQHQETSTRTHTSPITHPIHSLTSLRTHRLVEKPPTAAHTHLLPDGNTSLSPPPRPARGAMCSSRSESEPSPSQSTFTTADEEPNPRISLQAPGTLSEASTAKMRTSSRSSTSTSKDTSSSQLRSAVNYRELNAPRRPPLTEREKAEIWNDLIERSEQAGGTLHLGGDGELESDNLRFSGYSELS</sequence>
<dbReference type="AlphaFoldDB" id="A0A9P7JEB1"/>
<feature type="region of interest" description="Disordered" evidence="1">
    <location>
        <begin position="822"/>
        <end position="847"/>
    </location>
</feature>
<feature type="compositionally biased region" description="Polar residues" evidence="1">
    <location>
        <begin position="319"/>
        <end position="331"/>
    </location>
</feature>
<feature type="region of interest" description="Disordered" evidence="1">
    <location>
        <begin position="700"/>
        <end position="807"/>
    </location>
</feature>
<protein>
    <submittedName>
        <fullName evidence="2">Uncharacterized protein</fullName>
    </submittedName>
</protein>
<feature type="compositionally biased region" description="Low complexity" evidence="1">
    <location>
        <begin position="413"/>
        <end position="425"/>
    </location>
</feature>
<feature type="compositionally biased region" description="Low complexity" evidence="1">
    <location>
        <begin position="725"/>
        <end position="737"/>
    </location>
</feature>
<dbReference type="EMBL" id="JABBWG010000014">
    <property type="protein sequence ID" value="KAG1817270.1"/>
    <property type="molecule type" value="Genomic_DNA"/>
</dbReference>
<gene>
    <name evidence="2" type="ORF">BJ212DRAFT_1480500</name>
</gene>
<feature type="region of interest" description="Disordered" evidence="1">
    <location>
        <begin position="523"/>
        <end position="614"/>
    </location>
</feature>
<dbReference type="OrthoDB" id="3364707at2759"/>
<name>A0A9P7JEB1_9AGAM</name>
<feature type="compositionally biased region" description="Polar residues" evidence="1">
    <location>
        <begin position="528"/>
        <end position="555"/>
    </location>
</feature>
<feature type="region of interest" description="Disordered" evidence="1">
    <location>
        <begin position="130"/>
        <end position="149"/>
    </location>
</feature>
<keyword evidence="3" id="KW-1185">Reference proteome</keyword>
<feature type="compositionally biased region" description="Basic and acidic residues" evidence="1">
    <location>
        <begin position="659"/>
        <end position="670"/>
    </location>
</feature>
<comment type="caution">
    <text evidence="2">The sequence shown here is derived from an EMBL/GenBank/DDBJ whole genome shotgun (WGS) entry which is preliminary data.</text>
</comment>
<feature type="compositionally biased region" description="Low complexity" evidence="1">
    <location>
        <begin position="98"/>
        <end position="113"/>
    </location>
</feature>
<feature type="region of interest" description="Disordered" evidence="1">
    <location>
        <begin position="172"/>
        <end position="193"/>
    </location>
</feature>
<feature type="region of interest" description="Disordered" evidence="1">
    <location>
        <begin position="626"/>
        <end position="682"/>
    </location>
</feature>
<dbReference type="Proteomes" id="UP000807769">
    <property type="component" value="Unassembled WGS sequence"/>
</dbReference>
<feature type="compositionally biased region" description="Polar residues" evidence="1">
    <location>
        <begin position="671"/>
        <end position="682"/>
    </location>
</feature>
<dbReference type="RefSeq" id="XP_041193689.1">
    <property type="nucleotide sequence ID" value="XM_041340096.1"/>
</dbReference>
<dbReference type="GeneID" id="64634112"/>
<proteinExistence type="predicted"/>
<feature type="compositionally biased region" description="Basic residues" evidence="1">
    <location>
        <begin position="292"/>
        <end position="304"/>
    </location>
</feature>
<feature type="compositionally biased region" description="Low complexity" evidence="1">
    <location>
        <begin position="76"/>
        <end position="89"/>
    </location>
</feature>
<feature type="region of interest" description="Disordered" evidence="1">
    <location>
        <begin position="352"/>
        <end position="371"/>
    </location>
</feature>